<proteinExistence type="inferred from homology"/>
<keyword evidence="4 7" id="KW-0812">Transmembrane</keyword>
<evidence type="ECO:0000256" key="7">
    <source>
        <dbReference type="SAM" id="Phobius"/>
    </source>
</evidence>
<keyword evidence="5 7" id="KW-1133">Transmembrane helix</keyword>
<keyword evidence="3" id="KW-1003">Cell membrane</keyword>
<evidence type="ECO:0000256" key="3">
    <source>
        <dbReference type="ARBA" id="ARBA00022475"/>
    </source>
</evidence>
<evidence type="ECO:0000256" key="2">
    <source>
        <dbReference type="ARBA" id="ARBA00006448"/>
    </source>
</evidence>
<dbReference type="InterPro" id="IPR023090">
    <property type="entry name" value="UPF0702_alpha/beta_dom_sf"/>
</dbReference>
<dbReference type="RefSeq" id="WP_186936111.1">
    <property type="nucleotide sequence ID" value="NZ_JACOPS010000005.1"/>
</dbReference>
<sequence>MDFFRVFITAPISLTVLFLLAKLMGNKQMSELNMFDYINGITIGSIAAELATGEFTDIYDGVMAMVIYSLIAIMLTFLSQKSLLLRRFITGKSIIIYDNGKFYNKNLSTAKIDINEILVMCRSKGYFNFDEIQTVILESNGQLSILPKDKNRPLTPDDMKITVLQSGVEAVVIQDGKVLERNLKATGNNIEWLKKELKKQNIKTSEVFIAFCDNNNTLKVHKKVKSNPTNDIFD</sequence>
<comment type="subcellular location">
    <subcellularLocation>
        <location evidence="1">Cell membrane</location>
        <topology evidence="1">Multi-pass membrane protein</topology>
    </subcellularLocation>
</comment>
<keyword evidence="6 7" id="KW-0472">Membrane</keyword>
<reference evidence="9 10" key="1">
    <citation type="submission" date="2020-08" db="EMBL/GenBank/DDBJ databases">
        <title>Genome public.</title>
        <authorList>
            <person name="Liu C."/>
            <person name="Sun Q."/>
        </authorList>
    </citation>
    <scope>NUCLEOTIDE SEQUENCE [LARGE SCALE GENOMIC DNA]</scope>
    <source>
        <strain evidence="9 10">NSJ-71</strain>
    </source>
</reference>
<dbReference type="Gene3D" id="3.30.240.20">
    <property type="entry name" value="bsu07140 like domains"/>
    <property type="match status" value="2"/>
</dbReference>
<accession>A0ABR7HN37</accession>
<dbReference type="Proteomes" id="UP000636755">
    <property type="component" value="Unassembled WGS sequence"/>
</dbReference>
<comment type="similarity">
    <text evidence="2">Belongs to the UPF0702 family.</text>
</comment>
<dbReference type="PANTHER" id="PTHR34582">
    <property type="entry name" value="UPF0702 TRANSMEMBRANE PROTEIN YCAP"/>
    <property type="match status" value="1"/>
</dbReference>
<evidence type="ECO:0000256" key="6">
    <source>
        <dbReference type="ARBA" id="ARBA00023136"/>
    </source>
</evidence>
<dbReference type="Pfam" id="PF04239">
    <property type="entry name" value="DUF421"/>
    <property type="match status" value="1"/>
</dbReference>
<keyword evidence="10" id="KW-1185">Reference proteome</keyword>
<feature type="transmembrane region" description="Helical" evidence="7">
    <location>
        <begin position="58"/>
        <end position="78"/>
    </location>
</feature>
<protein>
    <submittedName>
        <fullName evidence="9">DUF421 domain-containing protein</fullName>
    </submittedName>
</protein>
<comment type="caution">
    <text evidence="9">The sequence shown here is derived from an EMBL/GenBank/DDBJ whole genome shotgun (WGS) entry which is preliminary data.</text>
</comment>
<evidence type="ECO:0000313" key="9">
    <source>
        <dbReference type="EMBL" id="MBC5728948.1"/>
    </source>
</evidence>
<evidence type="ECO:0000256" key="5">
    <source>
        <dbReference type="ARBA" id="ARBA00022989"/>
    </source>
</evidence>
<evidence type="ECO:0000259" key="8">
    <source>
        <dbReference type="Pfam" id="PF04239"/>
    </source>
</evidence>
<dbReference type="PANTHER" id="PTHR34582:SF7">
    <property type="entry name" value="UPF0702 TRANSMEMBRANE PROTEIN YDFS"/>
    <property type="match status" value="1"/>
</dbReference>
<evidence type="ECO:0000256" key="1">
    <source>
        <dbReference type="ARBA" id="ARBA00004651"/>
    </source>
</evidence>
<name>A0ABR7HN37_9FIRM</name>
<feature type="domain" description="YetF C-terminal" evidence="8">
    <location>
        <begin position="81"/>
        <end position="210"/>
    </location>
</feature>
<feature type="transmembrane region" description="Helical" evidence="7">
    <location>
        <begin position="6"/>
        <end position="23"/>
    </location>
</feature>
<organism evidence="9 10">
    <name type="scientific">Ruminococcus intestinalis</name>
    <dbReference type="NCBI Taxonomy" id="2763066"/>
    <lineage>
        <taxon>Bacteria</taxon>
        <taxon>Bacillati</taxon>
        <taxon>Bacillota</taxon>
        <taxon>Clostridia</taxon>
        <taxon>Eubacteriales</taxon>
        <taxon>Oscillospiraceae</taxon>
        <taxon>Ruminococcus</taxon>
    </lineage>
</organism>
<gene>
    <name evidence="9" type="ORF">H8R91_10545</name>
</gene>
<dbReference type="InterPro" id="IPR007353">
    <property type="entry name" value="DUF421"/>
</dbReference>
<evidence type="ECO:0000256" key="4">
    <source>
        <dbReference type="ARBA" id="ARBA00022692"/>
    </source>
</evidence>
<dbReference type="EMBL" id="JACOPS010000005">
    <property type="protein sequence ID" value="MBC5728948.1"/>
    <property type="molecule type" value="Genomic_DNA"/>
</dbReference>
<evidence type="ECO:0000313" key="10">
    <source>
        <dbReference type="Proteomes" id="UP000636755"/>
    </source>
</evidence>